<sequence length="355" mass="37465">MKKKLQKNKKTTAFLLMLLVAVLPIQMMAQKKIAYITLQKTMDPSASTVTNDAIIRMFNADSRFALTVITDDGAGSSGTVLSNYDLVIVQETFGSANTIFDPAGILGIRNIPIPCIFNKVYAFQGSKNHITSIATTTATSNLAVTVDPSKQTNDLFTGITFSGNSIPLFISSGFGDNGAAGGPKSIDVENGLDLSATGTLLATVPEITVVSKALLINDIPAGTKIGTNAADVLQKRMITFGFNYGAMAAGNGTNITPQMLTLWKNAALLLTGQLSVKQNSLADNRVSVSPNPTSGIVTINSTSEVKTITVFDTTGKKVQSAKNSTTVNLANQSKGIYLVQVQTENGTTTKKIVVE</sequence>
<dbReference type="RefSeq" id="WP_132001112.1">
    <property type="nucleotide sequence ID" value="NZ_SMFK01000001.1"/>
</dbReference>
<comment type="caution">
    <text evidence="3">The sequence shown here is derived from an EMBL/GenBank/DDBJ whole genome shotgun (WGS) entry which is preliminary data.</text>
</comment>
<feature type="domain" description="Secretion system C-terminal sorting" evidence="2">
    <location>
        <begin position="289"/>
        <end position="354"/>
    </location>
</feature>
<dbReference type="AlphaFoldDB" id="A0A4R5CQ29"/>
<dbReference type="Pfam" id="PF18962">
    <property type="entry name" value="Por_Secre_tail"/>
    <property type="match status" value="1"/>
</dbReference>
<evidence type="ECO:0000313" key="4">
    <source>
        <dbReference type="Proteomes" id="UP000295479"/>
    </source>
</evidence>
<accession>A0A4R5CQ29</accession>
<dbReference type="NCBIfam" id="TIGR04183">
    <property type="entry name" value="Por_Secre_tail"/>
    <property type="match status" value="1"/>
</dbReference>
<reference evidence="3 4" key="1">
    <citation type="submission" date="2019-03" db="EMBL/GenBank/DDBJ databases">
        <title>Flavobacterium AR-3-4 sp. nov. isolated from arctic soil.</title>
        <authorList>
            <person name="Chaudhary D.K."/>
        </authorList>
    </citation>
    <scope>NUCLEOTIDE SEQUENCE [LARGE SCALE GENOMIC DNA]</scope>
    <source>
        <strain evidence="3 4">AR-3-4</strain>
    </source>
</reference>
<keyword evidence="1" id="KW-0732">Signal</keyword>
<evidence type="ECO:0000313" key="3">
    <source>
        <dbReference type="EMBL" id="TDD99702.1"/>
    </source>
</evidence>
<dbReference type="InterPro" id="IPR026444">
    <property type="entry name" value="Secre_tail"/>
</dbReference>
<organism evidence="3 4">
    <name type="scientific">Flavobacterium cellulosilyticum</name>
    <dbReference type="NCBI Taxonomy" id="2541731"/>
    <lineage>
        <taxon>Bacteria</taxon>
        <taxon>Pseudomonadati</taxon>
        <taxon>Bacteroidota</taxon>
        <taxon>Flavobacteriia</taxon>
        <taxon>Flavobacteriales</taxon>
        <taxon>Flavobacteriaceae</taxon>
        <taxon>Flavobacterium</taxon>
    </lineage>
</organism>
<keyword evidence="4" id="KW-1185">Reference proteome</keyword>
<evidence type="ECO:0000259" key="2">
    <source>
        <dbReference type="Pfam" id="PF18962"/>
    </source>
</evidence>
<dbReference type="OrthoDB" id="1347489at2"/>
<proteinExistence type="predicted"/>
<name>A0A4R5CQ29_9FLAO</name>
<gene>
    <name evidence="3" type="ORF">E0F76_02985</name>
</gene>
<protein>
    <submittedName>
        <fullName evidence="3">T9SS type A sorting domain-containing protein</fullName>
    </submittedName>
</protein>
<evidence type="ECO:0000256" key="1">
    <source>
        <dbReference type="ARBA" id="ARBA00022729"/>
    </source>
</evidence>
<dbReference type="Proteomes" id="UP000295479">
    <property type="component" value="Unassembled WGS sequence"/>
</dbReference>
<dbReference type="EMBL" id="SMFK01000001">
    <property type="protein sequence ID" value="TDD99702.1"/>
    <property type="molecule type" value="Genomic_DNA"/>
</dbReference>